<feature type="domain" description="Reverse transcriptase" evidence="2">
    <location>
        <begin position="564"/>
        <end position="832"/>
    </location>
</feature>
<dbReference type="InterPro" id="IPR043502">
    <property type="entry name" value="DNA/RNA_pol_sf"/>
</dbReference>
<keyword evidence="1" id="KW-0175">Coiled coil</keyword>
<sequence length="1026" mass="119904">MTDNTMKNKTSCKVNSATKDHLLLCTENQSDSYIQDQSENTKHDFENDIDPDSNYYNDLEISCNYYTVEQFNSNVDIQEGLSVIHFNSRSLYKNFSSIELFLKSLKRFNVIAVSETWLDDNKMVEVNLEGYELYTTNRNKRKGGGVALYIEQTINSKIVDELSYTIDNVLECITVEIEDGLSKKIWISCVYRPPGTNMANFNEKMSEVLNTMGTNKIKIVCGDFNIDLINPTGLNQTREFINSMYGNCLCPIINKPTRITTESATLLDNIFTNRTDKEILGGLLFCDITDHLPVFAVLKNVSSKKMYTQTQGKWIRCCSSDNIDSFRRALCNQTWNEIYASTNVNEAYDAFLHRYIELYNLNCPKIKISHKKNNEKPWITKGIEKACKKKNALYRQFVREKSKEAENTYKNYKNKLVNIIRNSKKQYYHKLIEQHKLHMQETWKIINKLTKKNNKKQEYPSYFKKNDIQIRNPMLIANELNEYFANVGNKLAMEIKEPIKKLKELSIQSNKFSMFLSEVSSNEILEIVRTFQNKRSKDWNDIDMSLIKNTIEFIVEPLTHIFNMSFREGIFPNNMKIAKIIPIFKNGDRHIFTNYRPISLLSQFSKILEKLFVKRMNNFIGKFNLLHEDQYGFRAGRSTSMAIMHLVDHISSSIEKKKFTVGVFVDLQKAFDTLNHTILLSRLQKYGFRGIAYSWLESYLINRCQYVYFNNEKSDMCPVTCGVPQGSLLGPILFILYINDLCKVSDLLNCVLYADDTTLYLSGDNLEKLLSDITKELSIIKQWFDSNKLSLNQNKTKYIIFGYRKRENISELKIEDVVLERVNEIKFLGVILNHTLSWKPHITYILSKLSKSLAILHKVKYFLNTATLYILYCSFMIPYLTYCLEIWGHSYKSNTKPIFILQKKAIRIVNHSSYNQSTKQIFPKLRAIKFYDLVYLSTGIFMFKVKKQCVPAKILSLFEIKVDNYDFRGKDMFKKKVVRTNALRNSVFVQGVNMWNLLSDELKNAKSILHFKKMYKVKMFQKYLLD</sequence>
<dbReference type="InterPro" id="IPR005135">
    <property type="entry name" value="Endo/exonuclease/phosphatase"/>
</dbReference>
<name>A0A3B3HKX5_ORYLA</name>
<feature type="coiled-coil region" evidence="1">
    <location>
        <begin position="395"/>
        <end position="422"/>
    </location>
</feature>
<dbReference type="InParanoid" id="A0A3B3HKX5"/>
<organism evidence="3 4">
    <name type="scientific">Oryzias latipes</name>
    <name type="common">Japanese rice fish</name>
    <name type="synonym">Japanese killifish</name>
    <dbReference type="NCBI Taxonomy" id="8090"/>
    <lineage>
        <taxon>Eukaryota</taxon>
        <taxon>Metazoa</taxon>
        <taxon>Chordata</taxon>
        <taxon>Craniata</taxon>
        <taxon>Vertebrata</taxon>
        <taxon>Euteleostomi</taxon>
        <taxon>Actinopterygii</taxon>
        <taxon>Neopterygii</taxon>
        <taxon>Teleostei</taxon>
        <taxon>Neoteleostei</taxon>
        <taxon>Acanthomorphata</taxon>
        <taxon>Ovalentaria</taxon>
        <taxon>Atherinomorphae</taxon>
        <taxon>Beloniformes</taxon>
        <taxon>Adrianichthyidae</taxon>
        <taxon>Oryziinae</taxon>
        <taxon>Oryzias</taxon>
    </lineage>
</organism>
<dbReference type="InterPro" id="IPR036691">
    <property type="entry name" value="Endo/exonu/phosph_ase_sf"/>
</dbReference>
<evidence type="ECO:0000256" key="1">
    <source>
        <dbReference type="SAM" id="Coils"/>
    </source>
</evidence>
<evidence type="ECO:0000313" key="4">
    <source>
        <dbReference type="Proteomes" id="UP000001038"/>
    </source>
</evidence>
<dbReference type="Pfam" id="PF03372">
    <property type="entry name" value="Exo_endo_phos"/>
    <property type="match status" value="1"/>
</dbReference>
<dbReference type="Ensembl" id="ENSORLT00000029640.1">
    <property type="protein sequence ID" value="ENSORLP00000032378.1"/>
    <property type="gene ID" value="ENSORLG00000029564.1"/>
</dbReference>
<dbReference type="Proteomes" id="UP000001038">
    <property type="component" value="Chromosome 12"/>
</dbReference>
<reference evidence="3 4" key="1">
    <citation type="journal article" date="2007" name="Nature">
        <title>The medaka draft genome and insights into vertebrate genome evolution.</title>
        <authorList>
            <person name="Kasahara M."/>
            <person name="Naruse K."/>
            <person name="Sasaki S."/>
            <person name="Nakatani Y."/>
            <person name="Qu W."/>
            <person name="Ahsan B."/>
            <person name="Yamada T."/>
            <person name="Nagayasu Y."/>
            <person name="Doi K."/>
            <person name="Kasai Y."/>
            <person name="Jindo T."/>
            <person name="Kobayashi D."/>
            <person name="Shimada A."/>
            <person name="Toyoda A."/>
            <person name="Kuroki Y."/>
            <person name="Fujiyama A."/>
            <person name="Sasaki T."/>
            <person name="Shimizu A."/>
            <person name="Asakawa S."/>
            <person name="Shimizu N."/>
            <person name="Hashimoto S."/>
            <person name="Yang J."/>
            <person name="Lee Y."/>
            <person name="Matsushima K."/>
            <person name="Sugano S."/>
            <person name="Sakaizumi M."/>
            <person name="Narita T."/>
            <person name="Ohishi K."/>
            <person name="Haga S."/>
            <person name="Ohta F."/>
            <person name="Nomoto H."/>
            <person name="Nogata K."/>
            <person name="Morishita T."/>
            <person name="Endo T."/>
            <person name="Shin-I T."/>
            <person name="Takeda H."/>
            <person name="Morishita S."/>
            <person name="Kohara Y."/>
        </authorList>
    </citation>
    <scope>NUCLEOTIDE SEQUENCE [LARGE SCALE GENOMIC DNA]</scope>
    <source>
        <strain evidence="3 4">Hd-rR</strain>
    </source>
</reference>
<dbReference type="PANTHER" id="PTHR33332">
    <property type="entry name" value="REVERSE TRANSCRIPTASE DOMAIN-CONTAINING PROTEIN"/>
    <property type="match status" value="1"/>
</dbReference>
<dbReference type="GO" id="GO:0003824">
    <property type="term" value="F:catalytic activity"/>
    <property type="evidence" value="ECO:0007669"/>
    <property type="project" value="InterPro"/>
</dbReference>
<protein>
    <recommendedName>
        <fullName evidence="2">Reverse transcriptase domain-containing protein</fullName>
    </recommendedName>
</protein>
<reference evidence="3" key="2">
    <citation type="submission" date="2025-08" db="UniProtKB">
        <authorList>
            <consortium name="Ensembl"/>
        </authorList>
    </citation>
    <scope>IDENTIFICATION</scope>
    <source>
        <strain evidence="3">Hd-rR</strain>
    </source>
</reference>
<reference evidence="3" key="3">
    <citation type="submission" date="2025-09" db="UniProtKB">
        <authorList>
            <consortium name="Ensembl"/>
        </authorList>
    </citation>
    <scope>IDENTIFICATION</scope>
    <source>
        <strain evidence="3">Hd-rR</strain>
    </source>
</reference>
<dbReference type="GeneTree" id="ENSGT01120000271879"/>
<evidence type="ECO:0000313" key="3">
    <source>
        <dbReference type="Ensembl" id="ENSORLP00000032378.1"/>
    </source>
</evidence>
<dbReference type="Bgee" id="ENSORLG00000029564">
    <property type="expression patterns" value="Expressed in liver and 10 other cell types or tissues"/>
</dbReference>
<dbReference type="SUPFAM" id="SSF56672">
    <property type="entry name" value="DNA/RNA polymerases"/>
    <property type="match status" value="1"/>
</dbReference>
<evidence type="ECO:0000259" key="2">
    <source>
        <dbReference type="PROSITE" id="PS50878"/>
    </source>
</evidence>
<dbReference type="AlphaFoldDB" id="A0A3B3HKX5"/>
<accession>A0A3B3HKX5</accession>
<dbReference type="PROSITE" id="PS50878">
    <property type="entry name" value="RT_POL"/>
    <property type="match status" value="1"/>
</dbReference>
<dbReference type="SUPFAM" id="SSF56219">
    <property type="entry name" value="DNase I-like"/>
    <property type="match status" value="1"/>
</dbReference>
<dbReference type="Gene3D" id="3.60.10.10">
    <property type="entry name" value="Endonuclease/exonuclease/phosphatase"/>
    <property type="match status" value="1"/>
</dbReference>
<dbReference type="InterPro" id="IPR000477">
    <property type="entry name" value="RT_dom"/>
</dbReference>
<keyword evidence="4" id="KW-1185">Reference proteome</keyword>
<dbReference type="Pfam" id="PF00078">
    <property type="entry name" value="RVT_1"/>
    <property type="match status" value="1"/>
</dbReference>
<dbReference type="CDD" id="cd01650">
    <property type="entry name" value="RT_nLTR_like"/>
    <property type="match status" value="1"/>
</dbReference>
<proteinExistence type="predicted"/>